<gene>
    <name evidence="1" type="ORF">BN7_4083</name>
</gene>
<keyword evidence="2" id="KW-1185">Reference proteome</keyword>
<name>K0KT88_WICCF</name>
<protein>
    <submittedName>
        <fullName evidence="1">Uncharacterized protein</fullName>
    </submittedName>
</protein>
<accession>K0KT88</accession>
<evidence type="ECO:0000313" key="1">
    <source>
        <dbReference type="EMBL" id="CCH44518.1"/>
    </source>
</evidence>
<dbReference type="Proteomes" id="UP000009328">
    <property type="component" value="Unassembled WGS sequence"/>
</dbReference>
<dbReference type="HOGENOM" id="CLU_043708_0_0_1"/>
<dbReference type="AlphaFoldDB" id="K0KT88"/>
<evidence type="ECO:0000313" key="2">
    <source>
        <dbReference type="Proteomes" id="UP000009328"/>
    </source>
</evidence>
<organism evidence="1 2">
    <name type="scientific">Wickerhamomyces ciferrii (strain ATCC 14091 / BCRC 22168 / CBS 111 / JCM 3599 / NBRC 0793 / NRRL Y-1031 F-60-10)</name>
    <name type="common">Yeast</name>
    <name type="synonym">Pichia ciferrii</name>
    <dbReference type="NCBI Taxonomy" id="1206466"/>
    <lineage>
        <taxon>Eukaryota</taxon>
        <taxon>Fungi</taxon>
        <taxon>Dikarya</taxon>
        <taxon>Ascomycota</taxon>
        <taxon>Saccharomycotina</taxon>
        <taxon>Saccharomycetes</taxon>
        <taxon>Phaffomycetales</taxon>
        <taxon>Wickerhamomycetaceae</taxon>
        <taxon>Wickerhamomyces</taxon>
    </lineage>
</organism>
<dbReference type="InParanoid" id="K0KT88"/>
<proteinExistence type="predicted"/>
<sequence>MPHSYQLFASIKDFFDNHIIPRFFPRFDEFVYVYDGEEVTIDPKDLELKYKFAIKYIRPVLQAYWNVKTLHYPLRYCIDKSLINTNKKFKSLVTDTLSKCKIHKRKGKPNVKTSDDYHRVNDLTGGLPMEVWDLIIMMGADPKVFIRVNTQFYNFIGPKLYKDFKDIQVLLVLTKTTKIRANDANFLKYGPDYPHKPCINGYEIFKRRKEGLKHDFEFLEVTRIYDTIRYKSSHEAIKHNTGAIFITCLKSIEFLFDHILGNEKSALKYMIQSVTVDISILDGFQEVMYQSSGKLPSSNLSLNGMIENMVNNASGSKLTKLQTESIELFATNLNDNFDNSRWRQDPGTLQTNYLFKPGYNGHVPTNEKFPQHVYFMELNHLDDLFALYIKHGKRKEMADIKSESELKKKSPFRIHRKRRRSINTVKNNDYIYTGLSDRAVSKSWDIFIQDRHFKSEVETFDSLAKIVQTLFSETNIKVSLLINGLRLTQEQVTPPESCRDLCEPLSGHKVISTLVNNHAIPDK</sequence>
<comment type="caution">
    <text evidence="1">The sequence shown here is derived from an EMBL/GenBank/DDBJ whole genome shotgun (WGS) entry which is preliminary data.</text>
</comment>
<dbReference type="EMBL" id="CAIF01000136">
    <property type="protein sequence ID" value="CCH44518.1"/>
    <property type="molecule type" value="Genomic_DNA"/>
</dbReference>
<reference evidence="1 2" key="1">
    <citation type="journal article" date="2012" name="Eukaryot. Cell">
        <title>Draft genome sequence of Wickerhamomyces ciferrii NRRL Y-1031 F-60-10.</title>
        <authorList>
            <person name="Schneider J."/>
            <person name="Andrea H."/>
            <person name="Blom J."/>
            <person name="Jaenicke S."/>
            <person name="Ruckert C."/>
            <person name="Schorsch C."/>
            <person name="Szczepanowski R."/>
            <person name="Farwick M."/>
            <person name="Goesmann A."/>
            <person name="Puhler A."/>
            <person name="Schaffer S."/>
            <person name="Tauch A."/>
            <person name="Kohler T."/>
            <person name="Brinkrolf K."/>
        </authorList>
    </citation>
    <scope>NUCLEOTIDE SEQUENCE [LARGE SCALE GENOMIC DNA]</scope>
    <source>
        <strain evidence="2">ATCC 14091 / BCRC 22168 / CBS 111 / JCM 3599 / NBRC 0793 / NRRL Y-1031 F-60-10</strain>
    </source>
</reference>